<dbReference type="PRINTS" id="PR00160">
    <property type="entry name" value="GLUTAREDOXIN"/>
</dbReference>
<dbReference type="PANTHER" id="PTHR45694">
    <property type="entry name" value="GLUTAREDOXIN 2"/>
    <property type="match status" value="1"/>
</dbReference>
<evidence type="ECO:0000313" key="8">
    <source>
        <dbReference type="Proteomes" id="UP000050640"/>
    </source>
</evidence>
<evidence type="ECO:0000256" key="2">
    <source>
        <dbReference type="ARBA" id="ARBA00022448"/>
    </source>
</evidence>
<accession>A0A0R3S1R6</accession>
<evidence type="ECO:0000256" key="1">
    <source>
        <dbReference type="ARBA" id="ARBA00002549"/>
    </source>
</evidence>
<dbReference type="PANTHER" id="PTHR45694:SF18">
    <property type="entry name" value="GLUTAREDOXIN-1-RELATED"/>
    <property type="match status" value="1"/>
</dbReference>
<evidence type="ECO:0000259" key="7">
    <source>
        <dbReference type="Pfam" id="PF00462"/>
    </source>
</evidence>
<feature type="transmembrane region" description="Helical" evidence="6">
    <location>
        <begin position="6"/>
        <end position="28"/>
    </location>
</feature>
<dbReference type="GO" id="GO:0006886">
    <property type="term" value="P:intracellular protein transport"/>
    <property type="evidence" value="ECO:0007669"/>
    <property type="project" value="InterPro"/>
</dbReference>
<organism evidence="8 9">
    <name type="scientific">Elaeophora elaphi</name>
    <dbReference type="NCBI Taxonomy" id="1147741"/>
    <lineage>
        <taxon>Eukaryota</taxon>
        <taxon>Metazoa</taxon>
        <taxon>Ecdysozoa</taxon>
        <taxon>Nematoda</taxon>
        <taxon>Chromadorea</taxon>
        <taxon>Rhabditida</taxon>
        <taxon>Spirurina</taxon>
        <taxon>Spiruromorpha</taxon>
        <taxon>Filarioidea</taxon>
        <taxon>Onchocercidae</taxon>
        <taxon>Elaeophora</taxon>
    </lineage>
</organism>
<dbReference type="InterPro" id="IPR014025">
    <property type="entry name" value="Glutaredoxin_subgr"/>
</dbReference>
<comment type="function">
    <text evidence="1">Has a glutathione-disulfide oxidoreductase activity in the presence of NADPH and glutathione reductase. Reduces low molecular weight disulfides and proteins.</text>
</comment>
<dbReference type="SUPFAM" id="SSF52833">
    <property type="entry name" value="Thioredoxin-like"/>
    <property type="match status" value="1"/>
</dbReference>
<dbReference type="Pfam" id="PF00462">
    <property type="entry name" value="Glutaredoxin"/>
    <property type="match status" value="1"/>
</dbReference>
<keyword evidence="2" id="KW-0813">Transport</keyword>
<dbReference type="STRING" id="1147741.A0A0R3S1R6"/>
<sequence length="245" mass="27830">MYCEESGYILVEYGWLILGTLVVFLLVYKRFISSFIQDIQLRKELERRKKFDTEVQEAYGYHIQIARERAQQELDNKIVEAHKHLKVTKQKNQKGIMEKALSGTSKINADPYTFVTGLTSSTPVVIFSKTYCPYCKNAKQALSTFRMQGDLYKIIELDEREDCDKIQDVLLQITGARSVPRVFIGGKCIGGCDDTIAAQKDGRLEKMLKDVGATSSFLFYFVDLAILYFGNLIEASGDILLSIIC</sequence>
<dbReference type="GO" id="GO:0034599">
    <property type="term" value="P:cellular response to oxidative stress"/>
    <property type="evidence" value="ECO:0007669"/>
    <property type="project" value="TreeGrafter"/>
</dbReference>
<evidence type="ECO:0000256" key="4">
    <source>
        <dbReference type="ARBA" id="ARBA00023157"/>
    </source>
</evidence>
<dbReference type="InterPro" id="IPR002109">
    <property type="entry name" value="Glutaredoxin"/>
</dbReference>
<dbReference type="InterPro" id="IPR011899">
    <property type="entry name" value="Glutaredoxin_euk/vir"/>
</dbReference>
<proteinExistence type="predicted"/>
<dbReference type="InterPro" id="IPR036249">
    <property type="entry name" value="Thioredoxin-like_sf"/>
</dbReference>
<dbReference type="PROSITE" id="PS00195">
    <property type="entry name" value="GLUTAREDOXIN_1"/>
    <property type="match status" value="1"/>
</dbReference>
<dbReference type="InterPro" id="IPR009703">
    <property type="entry name" value="Selenoprotein_S"/>
</dbReference>
<keyword evidence="8" id="KW-1185">Reference proteome</keyword>
<dbReference type="Pfam" id="PF06936">
    <property type="entry name" value="Selenoprotein_S"/>
    <property type="match status" value="1"/>
</dbReference>
<dbReference type="Gene3D" id="3.40.30.10">
    <property type="entry name" value="Glutaredoxin"/>
    <property type="match status" value="1"/>
</dbReference>
<keyword evidence="6" id="KW-0472">Membrane</keyword>
<evidence type="ECO:0000256" key="6">
    <source>
        <dbReference type="SAM" id="Phobius"/>
    </source>
</evidence>
<dbReference type="GO" id="GO:0005789">
    <property type="term" value="C:endoplasmic reticulum membrane"/>
    <property type="evidence" value="ECO:0007669"/>
    <property type="project" value="InterPro"/>
</dbReference>
<protein>
    <submittedName>
        <fullName evidence="9">Glutaredoxin domain-containing protein</fullName>
    </submittedName>
</protein>
<dbReference type="CDD" id="cd03419">
    <property type="entry name" value="GRX_GRXh_1_2_like"/>
    <property type="match status" value="1"/>
</dbReference>
<keyword evidence="6" id="KW-0812">Transmembrane</keyword>
<feature type="domain" description="Glutaredoxin" evidence="7">
    <location>
        <begin position="124"/>
        <end position="189"/>
    </location>
</feature>
<reference evidence="9" key="1">
    <citation type="submission" date="2017-02" db="UniProtKB">
        <authorList>
            <consortium name="WormBaseParasite"/>
        </authorList>
    </citation>
    <scope>IDENTIFICATION</scope>
</reference>
<dbReference type="WBParaSite" id="EEL_0000861801-mRNA-1">
    <property type="protein sequence ID" value="EEL_0000861801-mRNA-1"/>
    <property type="gene ID" value="EEL_0000861801"/>
</dbReference>
<feature type="transmembrane region" description="Helical" evidence="6">
    <location>
        <begin position="211"/>
        <end position="230"/>
    </location>
</feature>
<keyword evidence="3" id="KW-0249">Electron transport</keyword>
<dbReference type="NCBIfam" id="TIGR02180">
    <property type="entry name" value="GRX_euk"/>
    <property type="match status" value="1"/>
</dbReference>
<dbReference type="FunFam" id="3.40.30.10:FF:000093">
    <property type="entry name" value="Glutaredoxin 2"/>
    <property type="match status" value="1"/>
</dbReference>
<dbReference type="PROSITE" id="PS51354">
    <property type="entry name" value="GLUTAREDOXIN_2"/>
    <property type="match status" value="1"/>
</dbReference>
<evidence type="ECO:0000256" key="5">
    <source>
        <dbReference type="ARBA" id="ARBA00023284"/>
    </source>
</evidence>
<evidence type="ECO:0000313" key="9">
    <source>
        <dbReference type="WBParaSite" id="EEL_0000861801-mRNA-1"/>
    </source>
</evidence>
<evidence type="ECO:0000256" key="3">
    <source>
        <dbReference type="ARBA" id="ARBA00022982"/>
    </source>
</evidence>
<keyword evidence="4" id="KW-1015">Disulfide bond</keyword>
<dbReference type="Proteomes" id="UP000050640">
    <property type="component" value="Unplaced"/>
</dbReference>
<dbReference type="InterPro" id="IPR011767">
    <property type="entry name" value="GLR_AS"/>
</dbReference>
<keyword evidence="5" id="KW-0676">Redox-active center</keyword>
<name>A0A0R3S1R6_9BILA</name>
<dbReference type="AlphaFoldDB" id="A0A0R3S1R6"/>
<keyword evidence="6" id="KW-1133">Transmembrane helix</keyword>
<dbReference type="GO" id="GO:0015038">
    <property type="term" value="F:glutathione disulfide oxidoreductase activity"/>
    <property type="evidence" value="ECO:0007669"/>
    <property type="project" value="TreeGrafter"/>
</dbReference>